<dbReference type="AlphaFoldDB" id="A0A8J3NPX3"/>
<organism evidence="1 2">
    <name type="scientific">Catellatospora bangladeshensis</name>
    <dbReference type="NCBI Taxonomy" id="310355"/>
    <lineage>
        <taxon>Bacteria</taxon>
        <taxon>Bacillati</taxon>
        <taxon>Actinomycetota</taxon>
        <taxon>Actinomycetes</taxon>
        <taxon>Micromonosporales</taxon>
        <taxon>Micromonosporaceae</taxon>
        <taxon>Catellatospora</taxon>
    </lineage>
</organism>
<evidence type="ECO:0000313" key="1">
    <source>
        <dbReference type="EMBL" id="GIF86420.1"/>
    </source>
</evidence>
<keyword evidence="2" id="KW-1185">Reference proteome</keyword>
<dbReference type="EMBL" id="BONF01000070">
    <property type="protein sequence ID" value="GIF86420.1"/>
    <property type="molecule type" value="Genomic_DNA"/>
</dbReference>
<accession>A0A8J3NPX3</accession>
<name>A0A8J3NPX3_9ACTN</name>
<comment type="caution">
    <text evidence="1">The sequence shown here is derived from an EMBL/GenBank/DDBJ whole genome shotgun (WGS) entry which is preliminary data.</text>
</comment>
<proteinExistence type="predicted"/>
<dbReference type="Proteomes" id="UP000601223">
    <property type="component" value="Unassembled WGS sequence"/>
</dbReference>
<protein>
    <submittedName>
        <fullName evidence="1">Uncharacterized protein</fullName>
    </submittedName>
</protein>
<evidence type="ECO:0000313" key="2">
    <source>
        <dbReference type="Proteomes" id="UP000601223"/>
    </source>
</evidence>
<reference evidence="1 2" key="1">
    <citation type="submission" date="2021-01" db="EMBL/GenBank/DDBJ databases">
        <title>Whole genome shotgun sequence of Catellatospora bangladeshensis NBRC 107357.</title>
        <authorList>
            <person name="Komaki H."/>
            <person name="Tamura T."/>
        </authorList>
    </citation>
    <scope>NUCLEOTIDE SEQUENCE [LARGE SCALE GENOMIC DNA]</scope>
    <source>
        <strain evidence="1 2">NBRC 107357</strain>
    </source>
</reference>
<gene>
    <name evidence="1" type="ORF">Cba03nite_77690</name>
</gene>
<sequence length="188" mass="20463">MSGERRGVILYGHGVDAVVQALHELDRRYVLIGDVAADSGQVPVLRCPDGAAADAARAAATDVAWLVVELYRTEDAVERAHDPVFWLNTAKVDPRTAARAIDQSDLVIWYEVINPVRVITADGGSATNDYRDLRFAVPDGHRTVAHAVRDGEAPQCLPDDAELVLRSHDLWAFADSRDVCPACADRHG</sequence>